<dbReference type="Proteomes" id="UP000275456">
    <property type="component" value="Unassembled WGS sequence"/>
</dbReference>
<dbReference type="InterPro" id="IPR011060">
    <property type="entry name" value="RibuloseP-bd_barrel"/>
</dbReference>
<organism evidence="1 2">
    <name type="scientific">Agrococcus jenensis</name>
    <dbReference type="NCBI Taxonomy" id="46353"/>
    <lineage>
        <taxon>Bacteria</taxon>
        <taxon>Bacillati</taxon>
        <taxon>Actinomycetota</taxon>
        <taxon>Actinomycetes</taxon>
        <taxon>Micrococcales</taxon>
        <taxon>Microbacteriaceae</taxon>
        <taxon>Agrococcus</taxon>
    </lineage>
</organism>
<gene>
    <name evidence="1" type="ORF">EDD26_0495</name>
</gene>
<protein>
    <submittedName>
        <fullName evidence="1">Uncharacterized protein (DUF849 family)</fullName>
    </submittedName>
</protein>
<dbReference type="PANTHER" id="PTHR37418:SF1">
    <property type="entry name" value="3-KETO-5-AMINOHEXANOATE CLEAVAGE PROTEIN"/>
    <property type="match status" value="1"/>
</dbReference>
<comment type="caution">
    <text evidence="1">The sequence shown here is derived from an EMBL/GenBank/DDBJ whole genome shotgun (WGS) entry which is preliminary data.</text>
</comment>
<dbReference type="GO" id="GO:0043720">
    <property type="term" value="F:3-keto-5-aminohexanoate cleavage activity"/>
    <property type="evidence" value="ECO:0007669"/>
    <property type="project" value="InterPro"/>
</dbReference>
<dbReference type="InterPro" id="IPR008567">
    <property type="entry name" value="BKACE"/>
</dbReference>
<dbReference type="SUPFAM" id="SSF51366">
    <property type="entry name" value="Ribulose-phoshate binding barrel"/>
    <property type="match status" value="1"/>
</dbReference>
<dbReference type="PANTHER" id="PTHR37418">
    <property type="entry name" value="3-KETO-5-AMINOHEXANOATE CLEAVAGE ENZYME-RELATED"/>
    <property type="match status" value="1"/>
</dbReference>
<accession>A0A3N2AQ07</accession>
<dbReference type="Pfam" id="PF05853">
    <property type="entry name" value="BKACE"/>
    <property type="match status" value="1"/>
</dbReference>
<dbReference type="Gene3D" id="3.20.20.70">
    <property type="entry name" value="Aldolase class I"/>
    <property type="match status" value="1"/>
</dbReference>
<dbReference type="OrthoDB" id="3424160at2"/>
<reference evidence="1 2" key="1">
    <citation type="submission" date="2018-11" db="EMBL/GenBank/DDBJ databases">
        <title>Sequencing the genomes of 1000 actinobacteria strains.</title>
        <authorList>
            <person name="Klenk H.-P."/>
        </authorList>
    </citation>
    <scope>NUCLEOTIDE SEQUENCE [LARGE SCALE GENOMIC DNA]</scope>
    <source>
        <strain evidence="1 2">DSM 9580</strain>
    </source>
</reference>
<dbReference type="EMBL" id="RKHJ01000001">
    <property type="protein sequence ID" value="ROR65133.1"/>
    <property type="molecule type" value="Genomic_DNA"/>
</dbReference>
<dbReference type="InterPro" id="IPR013785">
    <property type="entry name" value="Aldolase_TIM"/>
</dbReference>
<keyword evidence="2" id="KW-1185">Reference proteome</keyword>
<dbReference type="AlphaFoldDB" id="A0A3N2AQ07"/>
<evidence type="ECO:0000313" key="1">
    <source>
        <dbReference type="EMBL" id="ROR65133.1"/>
    </source>
</evidence>
<name>A0A3N2AQ07_9MICO</name>
<dbReference type="RefSeq" id="WP_123696259.1">
    <property type="nucleotide sequence ID" value="NZ_RKHJ01000001.1"/>
</dbReference>
<sequence>MLVKACLNGARDVSAHPRLRPDPGLLASEAAAAVAAGAAAVHLHPKDADGRDSLAPGDVGRFVAAARAAVDVPVGVTTGAWTGDADARIAVIRGWRTLPDFASVNAHEEGAERVATALLERGVGVEAGLWSVAALERWMRWPMRAACMRVLVEIPDLDDPTAIERLARRLVDGARAAEPSIEVLLHGEERSTWPAIDLALAWRLPTRAGLEDSTLLPDGSVAEGNAALVRAVVERATA</sequence>
<proteinExistence type="predicted"/>
<evidence type="ECO:0000313" key="2">
    <source>
        <dbReference type="Proteomes" id="UP000275456"/>
    </source>
</evidence>